<evidence type="ECO:0000313" key="2">
    <source>
        <dbReference type="EMBL" id="CAB5219090.1"/>
    </source>
</evidence>
<protein>
    <submittedName>
        <fullName evidence="2">Uncharacterized protein</fullName>
    </submittedName>
</protein>
<reference evidence="2" key="1">
    <citation type="submission" date="2020-05" db="EMBL/GenBank/DDBJ databases">
        <authorList>
            <person name="Chiriac C."/>
            <person name="Salcher M."/>
            <person name="Ghai R."/>
            <person name="Kavagutti S V."/>
        </authorList>
    </citation>
    <scope>NUCLEOTIDE SEQUENCE</scope>
</reference>
<name>A0A6J7WMP1_9CAUD</name>
<organism evidence="2">
    <name type="scientific">uncultured Caudovirales phage</name>
    <dbReference type="NCBI Taxonomy" id="2100421"/>
    <lineage>
        <taxon>Viruses</taxon>
        <taxon>Duplodnaviria</taxon>
        <taxon>Heunggongvirae</taxon>
        <taxon>Uroviricota</taxon>
        <taxon>Caudoviricetes</taxon>
        <taxon>Peduoviridae</taxon>
        <taxon>Maltschvirus</taxon>
        <taxon>Maltschvirus maltsch</taxon>
    </lineage>
</organism>
<dbReference type="EMBL" id="LR798273">
    <property type="protein sequence ID" value="CAB5219090.1"/>
    <property type="molecule type" value="Genomic_DNA"/>
</dbReference>
<evidence type="ECO:0000313" key="1">
    <source>
        <dbReference type="EMBL" id="CAB4241136.1"/>
    </source>
</evidence>
<proteinExistence type="predicted"/>
<accession>A0A6J7WMP1</accession>
<dbReference type="EMBL" id="LR797820">
    <property type="protein sequence ID" value="CAB4241136.1"/>
    <property type="molecule type" value="Genomic_DNA"/>
</dbReference>
<sequence>MKVLHTKTLKDGRRHVLMELSPHEKGHFAYIMPDAFYRLNEPMHEDIVIGHIIQNPQRVYWDSLEQKWIDA</sequence>
<gene>
    <name evidence="2" type="ORF">UFOVP228_24</name>
    <name evidence="1" type="ORF">UFOVP47_78</name>
</gene>